<feature type="region of interest" description="Disordered" evidence="1">
    <location>
        <begin position="442"/>
        <end position="522"/>
    </location>
</feature>
<feature type="compositionally biased region" description="Basic and acidic residues" evidence="1">
    <location>
        <begin position="556"/>
        <end position="571"/>
    </location>
</feature>
<reference evidence="4" key="3">
    <citation type="submission" date="2025-04" db="UniProtKB">
        <authorList>
            <consortium name="RefSeq"/>
        </authorList>
    </citation>
    <scope>IDENTIFICATION</scope>
    <source>
        <strain evidence="4">CBS 304.34</strain>
    </source>
</reference>
<gene>
    <name evidence="2 4" type="ORF">BDZ99DRAFT_457728</name>
</gene>
<feature type="compositionally biased region" description="Polar residues" evidence="1">
    <location>
        <begin position="268"/>
        <end position="284"/>
    </location>
</feature>
<feature type="compositionally biased region" description="Low complexity" evidence="1">
    <location>
        <begin position="127"/>
        <end position="166"/>
    </location>
</feature>
<evidence type="ECO:0000313" key="3">
    <source>
        <dbReference type="Proteomes" id="UP000504636"/>
    </source>
</evidence>
<reference evidence="4" key="2">
    <citation type="submission" date="2020-04" db="EMBL/GenBank/DDBJ databases">
        <authorList>
            <consortium name="NCBI Genome Project"/>
        </authorList>
    </citation>
    <scope>NUCLEOTIDE SEQUENCE</scope>
    <source>
        <strain evidence="4">CBS 304.34</strain>
    </source>
</reference>
<feature type="compositionally biased region" description="Pro residues" evidence="1">
    <location>
        <begin position="511"/>
        <end position="522"/>
    </location>
</feature>
<feature type="compositionally biased region" description="Polar residues" evidence="1">
    <location>
        <begin position="114"/>
        <end position="126"/>
    </location>
</feature>
<accession>A0A6A6Z535</accession>
<dbReference type="GeneID" id="54459645"/>
<feature type="compositionally biased region" description="Polar residues" evidence="1">
    <location>
        <begin position="225"/>
        <end position="257"/>
    </location>
</feature>
<feature type="compositionally biased region" description="Polar residues" evidence="1">
    <location>
        <begin position="456"/>
        <end position="506"/>
    </location>
</feature>
<feature type="compositionally biased region" description="Polar residues" evidence="1">
    <location>
        <begin position="183"/>
        <end position="192"/>
    </location>
</feature>
<dbReference type="RefSeq" id="XP_033582737.1">
    <property type="nucleotide sequence ID" value="XM_033718752.1"/>
</dbReference>
<evidence type="ECO:0000313" key="4">
    <source>
        <dbReference type="RefSeq" id="XP_033582737.1"/>
    </source>
</evidence>
<reference evidence="2 4" key="1">
    <citation type="journal article" date="2020" name="Stud. Mycol.">
        <title>101 Dothideomycetes genomes: a test case for predicting lifestyles and emergence of pathogens.</title>
        <authorList>
            <person name="Haridas S."/>
            <person name="Albert R."/>
            <person name="Binder M."/>
            <person name="Bloem J."/>
            <person name="Labutti K."/>
            <person name="Salamov A."/>
            <person name="Andreopoulos B."/>
            <person name="Baker S."/>
            <person name="Barry K."/>
            <person name="Bills G."/>
            <person name="Bluhm B."/>
            <person name="Cannon C."/>
            <person name="Castanera R."/>
            <person name="Culley D."/>
            <person name="Daum C."/>
            <person name="Ezra D."/>
            <person name="Gonzalez J."/>
            <person name="Henrissat B."/>
            <person name="Kuo A."/>
            <person name="Liang C."/>
            <person name="Lipzen A."/>
            <person name="Lutzoni F."/>
            <person name="Magnuson J."/>
            <person name="Mondo S."/>
            <person name="Nolan M."/>
            <person name="Ohm R."/>
            <person name="Pangilinan J."/>
            <person name="Park H.-J."/>
            <person name="Ramirez L."/>
            <person name="Alfaro M."/>
            <person name="Sun H."/>
            <person name="Tritt A."/>
            <person name="Yoshinaga Y."/>
            <person name="Zwiers L.-H."/>
            <person name="Turgeon B."/>
            <person name="Goodwin S."/>
            <person name="Spatafora J."/>
            <person name="Crous P."/>
            <person name="Grigoriev I."/>
        </authorList>
    </citation>
    <scope>NUCLEOTIDE SEQUENCE</scope>
    <source>
        <strain evidence="2 4">CBS 304.34</strain>
    </source>
</reference>
<feature type="compositionally biased region" description="Low complexity" evidence="1">
    <location>
        <begin position="193"/>
        <end position="204"/>
    </location>
</feature>
<dbReference type="Proteomes" id="UP000504636">
    <property type="component" value="Unplaced"/>
</dbReference>
<protein>
    <submittedName>
        <fullName evidence="2 4">Uncharacterized protein</fullName>
    </submittedName>
</protein>
<feature type="region of interest" description="Disordered" evidence="1">
    <location>
        <begin position="47"/>
        <end position="88"/>
    </location>
</feature>
<dbReference type="AlphaFoldDB" id="A0A6A6Z535"/>
<feature type="compositionally biased region" description="Basic residues" evidence="1">
    <location>
        <begin position="624"/>
        <end position="633"/>
    </location>
</feature>
<sequence length="633" mass="68166">MVFGYSPWTALSKVSNFVLGLLTPSPTTRMAVHTLLGKHLRDDEEYDGADAHGRIPQPTTAQRARLTPISRKGAAYSPTQPPRDSKSFSAVVAETIAAYEEALAAMRPCKIRRTTPSSAVSVNTAPSSHSTQSGRTRTGSTSSGAASSGSNNNDNNNNNNNKGSSGAKVGHPAFGLPSHLFPKTTTRSTFQPHTTSNITTHSHNAQSSSSGIVFGAPSIPCPDLTASNFSQTKDTHTSGGASSTKNDSFSSQASNPIFGSASLPRSRLPTSPVSTPSVATNDTIHSPPKQRERCSGRRHILECKHIVRTEKNQFCATNCRGTSRNTAFVCLECCIAHAAYLEYYLTEGTRRAEASAEKTDDATLWNFTVTNHISAILEAKYACRAELEKVFARGRHTLPAEETKIPRGGMFAPGDKTRDIYEKVALMPHEAILELKRSFSSSAQARKPEDTPKAANISNATTTTPSGGRFFTAQNGSSYYTGLSTRKTPNANPTEGASPTSSSAHRSAQARPPPRFRNIIPPPLVLGKRSCVETPESLQAPLAKHHMKKLAYVPDEADKTKRGVKHAREEGSWENPLAPPEHPAKRRSTSPPATFSGSLASRKRGHDDGQQEGQVEDSPAVGVKRLRHGRVIW</sequence>
<feature type="region of interest" description="Disordered" evidence="1">
    <location>
        <begin position="114"/>
        <end position="291"/>
    </location>
</feature>
<dbReference type="OrthoDB" id="10504180at2759"/>
<organism evidence="2">
    <name type="scientific">Mytilinidion resinicola</name>
    <dbReference type="NCBI Taxonomy" id="574789"/>
    <lineage>
        <taxon>Eukaryota</taxon>
        <taxon>Fungi</taxon>
        <taxon>Dikarya</taxon>
        <taxon>Ascomycota</taxon>
        <taxon>Pezizomycotina</taxon>
        <taxon>Dothideomycetes</taxon>
        <taxon>Pleosporomycetidae</taxon>
        <taxon>Mytilinidiales</taxon>
        <taxon>Mytilinidiaceae</taxon>
        <taxon>Mytilinidion</taxon>
    </lineage>
</organism>
<evidence type="ECO:0000256" key="1">
    <source>
        <dbReference type="SAM" id="MobiDB-lite"/>
    </source>
</evidence>
<keyword evidence="3" id="KW-1185">Reference proteome</keyword>
<evidence type="ECO:0000313" key="2">
    <source>
        <dbReference type="EMBL" id="KAF2815773.1"/>
    </source>
</evidence>
<proteinExistence type="predicted"/>
<feature type="region of interest" description="Disordered" evidence="1">
    <location>
        <begin position="538"/>
        <end position="633"/>
    </location>
</feature>
<name>A0A6A6Z535_9PEZI</name>
<feature type="compositionally biased region" description="Polar residues" evidence="1">
    <location>
        <begin position="589"/>
        <end position="599"/>
    </location>
</feature>
<dbReference type="EMBL" id="MU003693">
    <property type="protein sequence ID" value="KAF2815773.1"/>
    <property type="molecule type" value="Genomic_DNA"/>
</dbReference>